<dbReference type="Pfam" id="PF14322">
    <property type="entry name" value="SusD-like_3"/>
    <property type="match status" value="1"/>
</dbReference>
<dbReference type="AlphaFoldDB" id="A0A1M4Y0S0"/>
<keyword evidence="3" id="KW-0732">Signal</keyword>
<dbReference type="GO" id="GO:0009279">
    <property type="term" value="C:cell outer membrane"/>
    <property type="evidence" value="ECO:0007669"/>
    <property type="project" value="UniProtKB-SubCell"/>
</dbReference>
<keyword evidence="4" id="KW-0472">Membrane</keyword>
<keyword evidence="9" id="KW-1185">Reference proteome</keyword>
<dbReference type="STRING" id="1346286.SAMN05444362_10336"/>
<protein>
    <submittedName>
        <fullName evidence="8">Starch-binding associating with outer membrane</fullName>
    </submittedName>
</protein>
<comment type="similarity">
    <text evidence="2">Belongs to the SusD family.</text>
</comment>
<dbReference type="SUPFAM" id="SSF48452">
    <property type="entry name" value="TPR-like"/>
    <property type="match status" value="1"/>
</dbReference>
<evidence type="ECO:0000256" key="3">
    <source>
        <dbReference type="ARBA" id="ARBA00022729"/>
    </source>
</evidence>
<evidence type="ECO:0000259" key="7">
    <source>
        <dbReference type="Pfam" id="PF14322"/>
    </source>
</evidence>
<dbReference type="CDD" id="cd08977">
    <property type="entry name" value="SusD"/>
    <property type="match status" value="1"/>
</dbReference>
<organism evidence="8 9">
    <name type="scientific">Dysgonomonas macrotermitis</name>
    <dbReference type="NCBI Taxonomy" id="1346286"/>
    <lineage>
        <taxon>Bacteria</taxon>
        <taxon>Pseudomonadati</taxon>
        <taxon>Bacteroidota</taxon>
        <taxon>Bacteroidia</taxon>
        <taxon>Bacteroidales</taxon>
        <taxon>Dysgonomonadaceae</taxon>
        <taxon>Dysgonomonas</taxon>
    </lineage>
</organism>
<reference evidence="9" key="1">
    <citation type="submission" date="2016-11" db="EMBL/GenBank/DDBJ databases">
        <authorList>
            <person name="Varghese N."/>
            <person name="Submissions S."/>
        </authorList>
    </citation>
    <scope>NUCLEOTIDE SEQUENCE [LARGE SCALE GENOMIC DNA]</scope>
    <source>
        <strain evidence="9">DSM 27370</strain>
    </source>
</reference>
<dbReference type="OrthoDB" id="618454at2"/>
<dbReference type="EMBL" id="FQUC01000003">
    <property type="protein sequence ID" value="SHE99173.1"/>
    <property type="molecule type" value="Genomic_DNA"/>
</dbReference>
<comment type="subcellular location">
    <subcellularLocation>
        <location evidence="1">Cell outer membrane</location>
    </subcellularLocation>
</comment>
<dbReference type="RefSeq" id="WP_062177158.1">
    <property type="nucleotide sequence ID" value="NZ_BBXL01000003.1"/>
</dbReference>
<accession>A0A1M4Y0S0</accession>
<dbReference type="InterPro" id="IPR033985">
    <property type="entry name" value="SusD-like_N"/>
</dbReference>
<evidence type="ECO:0000313" key="8">
    <source>
        <dbReference type="EMBL" id="SHE99173.1"/>
    </source>
</evidence>
<proteinExistence type="inferred from homology"/>
<evidence type="ECO:0000259" key="6">
    <source>
        <dbReference type="Pfam" id="PF07980"/>
    </source>
</evidence>
<evidence type="ECO:0000256" key="1">
    <source>
        <dbReference type="ARBA" id="ARBA00004442"/>
    </source>
</evidence>
<evidence type="ECO:0000256" key="4">
    <source>
        <dbReference type="ARBA" id="ARBA00023136"/>
    </source>
</evidence>
<dbReference type="InterPro" id="IPR011990">
    <property type="entry name" value="TPR-like_helical_dom_sf"/>
</dbReference>
<dbReference type="Proteomes" id="UP000184480">
    <property type="component" value="Unassembled WGS sequence"/>
</dbReference>
<sequence length="509" mass="57690">MKRIKIQLVTLIIGLGFILPSCSDFLDQENPSSASSGSYWNNKQEAEAMLGGCYGVLQQQGLYFNYYNGADPRALDGFGTTDGSSGWWFWSPADNALSWGQLSPSQELVEVVWDACYKGIARCNEIILYVPQMGPDKIEQADADRIVGEAKFLRAFFYNYLTSLYRDVPLSTEPTSTGYISKSSKADVVQFITEDLKKVVESDALPDKISAEERGRADKGAAWALLCRIYLYNQKWAEAASAAQKVIDLGYNLEDNYLKLFSEAGNNSQEVLFAVRFSATIDGTENKMRGFLSTRNNENYYTPITVTGDLLNEYYDKNGKTLSKTSFTSEELLDPANRDPRWGYNFIGIEETWKSDDWINWYQVLSGHINKYQDYTVTEKFYDDQDYYVIRYADVLLMRAEALANSSGSQSEIEGLINQVRDRASVRMPHVTAAEISEAGGILNVVKHERRVELAFEGHRYFDLKRWGEYNKLSEYAYVGEAKSQVWPIPQKELDNNKALTQAPEWGGE</sequence>
<evidence type="ECO:0000313" key="9">
    <source>
        <dbReference type="Proteomes" id="UP000184480"/>
    </source>
</evidence>
<gene>
    <name evidence="8" type="ORF">SAMN05444362_10336</name>
</gene>
<evidence type="ECO:0000256" key="5">
    <source>
        <dbReference type="ARBA" id="ARBA00023237"/>
    </source>
</evidence>
<feature type="domain" description="RagB/SusD" evidence="6">
    <location>
        <begin position="269"/>
        <end position="506"/>
    </location>
</feature>
<dbReference type="InterPro" id="IPR012944">
    <property type="entry name" value="SusD_RagB_dom"/>
</dbReference>
<dbReference type="Pfam" id="PF07980">
    <property type="entry name" value="SusD_RagB"/>
    <property type="match status" value="1"/>
</dbReference>
<feature type="domain" description="SusD-like N-terminal" evidence="7">
    <location>
        <begin position="24"/>
        <end position="231"/>
    </location>
</feature>
<keyword evidence="5" id="KW-0998">Cell outer membrane</keyword>
<evidence type="ECO:0000256" key="2">
    <source>
        <dbReference type="ARBA" id="ARBA00006275"/>
    </source>
</evidence>
<name>A0A1M4Y0S0_9BACT</name>
<dbReference type="Gene3D" id="1.25.40.390">
    <property type="match status" value="1"/>
</dbReference>